<dbReference type="Proteomes" id="UP001152607">
    <property type="component" value="Unassembled WGS sequence"/>
</dbReference>
<dbReference type="AlphaFoldDB" id="A0A9W4XD76"/>
<evidence type="ECO:0000313" key="2">
    <source>
        <dbReference type="Proteomes" id="UP001152607"/>
    </source>
</evidence>
<name>A0A9W4XD76_9PLEO</name>
<keyword evidence="2" id="KW-1185">Reference proteome</keyword>
<organism evidence="1 2">
    <name type="scientific">Periconia digitata</name>
    <dbReference type="NCBI Taxonomy" id="1303443"/>
    <lineage>
        <taxon>Eukaryota</taxon>
        <taxon>Fungi</taxon>
        <taxon>Dikarya</taxon>
        <taxon>Ascomycota</taxon>
        <taxon>Pezizomycotina</taxon>
        <taxon>Dothideomycetes</taxon>
        <taxon>Pleosporomycetidae</taxon>
        <taxon>Pleosporales</taxon>
        <taxon>Massarineae</taxon>
        <taxon>Periconiaceae</taxon>
        <taxon>Periconia</taxon>
    </lineage>
</organism>
<protein>
    <submittedName>
        <fullName evidence="1">Uncharacterized protein</fullName>
    </submittedName>
</protein>
<gene>
    <name evidence="1" type="ORF">PDIGIT_LOCUS472</name>
</gene>
<dbReference type="EMBL" id="CAOQHR010000001">
    <property type="protein sequence ID" value="CAI6237962.1"/>
    <property type="molecule type" value="Genomic_DNA"/>
</dbReference>
<reference evidence="1" key="1">
    <citation type="submission" date="2023-01" db="EMBL/GenBank/DDBJ databases">
        <authorList>
            <person name="Van Ghelder C."/>
            <person name="Rancurel C."/>
        </authorList>
    </citation>
    <scope>NUCLEOTIDE SEQUENCE</scope>
    <source>
        <strain evidence="1">CNCM I-4278</strain>
    </source>
</reference>
<accession>A0A9W4XD76</accession>
<sequence length="50" mass="5810">MSIPGQEQSYWDIETIYTTRWHRNLARGKSIKPTMGDLCCLPQRSTLPND</sequence>
<evidence type="ECO:0000313" key="1">
    <source>
        <dbReference type="EMBL" id="CAI6237962.1"/>
    </source>
</evidence>
<proteinExistence type="predicted"/>
<comment type="caution">
    <text evidence="1">The sequence shown here is derived from an EMBL/GenBank/DDBJ whole genome shotgun (WGS) entry which is preliminary data.</text>
</comment>